<feature type="domain" description="Protein kinase" evidence="9">
    <location>
        <begin position="301"/>
        <end position="581"/>
    </location>
</feature>
<evidence type="ECO:0000256" key="8">
    <source>
        <dbReference type="SAM" id="Phobius"/>
    </source>
</evidence>
<dbReference type="InterPro" id="IPR001245">
    <property type="entry name" value="Ser-Thr/Tyr_kinase_cat_dom"/>
</dbReference>
<comment type="caution">
    <text evidence="10">The sequence shown here is derived from an EMBL/GenBank/DDBJ whole genome shotgun (WGS) entry which is preliminary data.</text>
</comment>
<dbReference type="Pfam" id="PF07714">
    <property type="entry name" value="PK_Tyr_Ser-Thr"/>
    <property type="match status" value="1"/>
</dbReference>
<protein>
    <recommendedName>
        <fullName evidence="9">Protein kinase domain-containing protein</fullName>
    </recommendedName>
</protein>
<dbReference type="PANTHER" id="PTHR48007">
    <property type="entry name" value="LEUCINE-RICH REPEAT RECEPTOR-LIKE PROTEIN KINASE PXC1"/>
    <property type="match status" value="1"/>
</dbReference>
<dbReference type="SUPFAM" id="SSF52058">
    <property type="entry name" value="L domain-like"/>
    <property type="match status" value="1"/>
</dbReference>
<dbReference type="Gene3D" id="3.80.10.10">
    <property type="entry name" value="Ribonuclease Inhibitor"/>
    <property type="match status" value="2"/>
</dbReference>
<evidence type="ECO:0000313" key="10">
    <source>
        <dbReference type="EMBL" id="KAK3031498.1"/>
    </source>
</evidence>
<feature type="transmembrane region" description="Helical" evidence="8">
    <location>
        <begin position="356"/>
        <end position="376"/>
    </location>
</feature>
<gene>
    <name evidence="10" type="ORF">RJ639_036012</name>
</gene>
<feature type="region of interest" description="Disordered" evidence="7">
    <location>
        <begin position="256"/>
        <end position="291"/>
    </location>
</feature>
<dbReference type="Proteomes" id="UP001188597">
    <property type="component" value="Unassembled WGS sequence"/>
</dbReference>
<evidence type="ECO:0000256" key="2">
    <source>
        <dbReference type="ARBA" id="ARBA00022614"/>
    </source>
</evidence>
<dbReference type="EMBL" id="JAVXUP010000302">
    <property type="protein sequence ID" value="KAK3031498.1"/>
    <property type="molecule type" value="Genomic_DNA"/>
</dbReference>
<keyword evidence="4" id="KW-0677">Repeat</keyword>
<evidence type="ECO:0000313" key="11">
    <source>
        <dbReference type="Proteomes" id="UP001188597"/>
    </source>
</evidence>
<dbReference type="InterPro" id="IPR032675">
    <property type="entry name" value="LRR_dom_sf"/>
</dbReference>
<dbReference type="AlphaFoldDB" id="A0AA89B975"/>
<feature type="compositionally biased region" description="Polar residues" evidence="7">
    <location>
        <begin position="262"/>
        <end position="283"/>
    </location>
</feature>
<dbReference type="SUPFAM" id="SSF56112">
    <property type="entry name" value="Protein kinase-like (PK-like)"/>
    <property type="match status" value="1"/>
</dbReference>
<dbReference type="GO" id="GO:0005524">
    <property type="term" value="F:ATP binding"/>
    <property type="evidence" value="ECO:0007669"/>
    <property type="project" value="InterPro"/>
</dbReference>
<dbReference type="GO" id="GO:0016020">
    <property type="term" value="C:membrane"/>
    <property type="evidence" value="ECO:0007669"/>
    <property type="project" value="UniProtKB-SubCell"/>
</dbReference>
<accession>A0AA89B975</accession>
<comment type="subcellular location">
    <subcellularLocation>
        <location evidence="1">Membrane</location>
    </subcellularLocation>
</comment>
<dbReference type="InterPro" id="IPR046959">
    <property type="entry name" value="PRK1-6/SRF4-like"/>
</dbReference>
<keyword evidence="6 8" id="KW-0472">Membrane</keyword>
<reference evidence="10" key="1">
    <citation type="submission" date="2022-12" db="EMBL/GenBank/DDBJ databases">
        <title>Draft genome assemblies for two species of Escallonia (Escalloniales).</title>
        <authorList>
            <person name="Chanderbali A."/>
            <person name="Dervinis C."/>
            <person name="Anghel I."/>
            <person name="Soltis D."/>
            <person name="Soltis P."/>
            <person name="Zapata F."/>
        </authorList>
    </citation>
    <scope>NUCLEOTIDE SEQUENCE</scope>
    <source>
        <strain evidence="10">UCBG64.0493</strain>
        <tissue evidence="10">Leaf</tissue>
    </source>
</reference>
<dbReference type="Gene3D" id="1.10.510.10">
    <property type="entry name" value="Transferase(Phosphotransferase) domain 1"/>
    <property type="match status" value="1"/>
</dbReference>
<evidence type="ECO:0000256" key="3">
    <source>
        <dbReference type="ARBA" id="ARBA00022692"/>
    </source>
</evidence>
<dbReference type="Pfam" id="PF00560">
    <property type="entry name" value="LRR_1"/>
    <property type="match status" value="2"/>
</dbReference>
<evidence type="ECO:0000256" key="5">
    <source>
        <dbReference type="ARBA" id="ARBA00022989"/>
    </source>
</evidence>
<name>A0AA89B975_9ASTE</name>
<dbReference type="PANTHER" id="PTHR48007:SF43">
    <property type="entry name" value="POLLEN RECEPTOR-LIKE KINASE 4"/>
    <property type="match status" value="1"/>
</dbReference>
<dbReference type="InterPro" id="IPR000719">
    <property type="entry name" value="Prot_kinase_dom"/>
</dbReference>
<keyword evidence="5 8" id="KW-1133">Transmembrane helix</keyword>
<keyword evidence="3 8" id="KW-0812">Transmembrane</keyword>
<evidence type="ECO:0000259" key="9">
    <source>
        <dbReference type="PROSITE" id="PS50011"/>
    </source>
</evidence>
<evidence type="ECO:0000256" key="6">
    <source>
        <dbReference type="ARBA" id="ARBA00023136"/>
    </source>
</evidence>
<dbReference type="GO" id="GO:0004672">
    <property type="term" value="F:protein kinase activity"/>
    <property type="evidence" value="ECO:0007669"/>
    <property type="project" value="InterPro"/>
</dbReference>
<sequence>MLQINLLVLFFNNESGISREYLPTHQRDYHPKYFADKPTKPWFTLICIMGSSKSFRFFIVIVLVVLYDGAFAEDDPLGGFDGDERDALMALKIELKNSFLKHNWTSIMCYLNNTPNWYGVQCSNGRVTGILLENMNLTGKLRVDALFNLTQLSVLSLKNNSIYGRMMDFSCNSRLTRIDLSSNNFHGPISPSVLTLSLLESLQLENNRLNGSIPDLNQFTLKQFNVSNNNLSGKIPNTPVLLSFDASSYNGNTGLCGPPSSTPCSGRSLTSDSNGDKPNNSTHTNDDSNKSSWESRFAAPLIVVNVVGAAVVLFLFMIYCKKSRKLMKDLKRKPLAQDEEENYESKIEMGEKSSKSVDYGTFLVIQNVMNILLFLYTNLRPSIFMAPIGGRGTKDRVPFRWSSRLSVARGVARALEYLHRNTKSQSIVPHGNLKSLNVLLDENDVVLVSDYGFASIIALPIAAQRMVSFKSPEYVQAKKVSRKSDVWSYGCLLLELLTGRISSNSAPPDVNGVDLCSWVHRAVREEWTAEIFDLEAAAQRSACHGMLKLLRLAVRCCDKSPERRPEMAQVVQEVDSIKPVIDSEEEDDSLDRSLTDDSMSASERSMSIEGER</sequence>
<evidence type="ECO:0000256" key="4">
    <source>
        <dbReference type="ARBA" id="ARBA00022737"/>
    </source>
</evidence>
<organism evidence="10 11">
    <name type="scientific">Escallonia herrerae</name>
    <dbReference type="NCBI Taxonomy" id="1293975"/>
    <lineage>
        <taxon>Eukaryota</taxon>
        <taxon>Viridiplantae</taxon>
        <taxon>Streptophyta</taxon>
        <taxon>Embryophyta</taxon>
        <taxon>Tracheophyta</taxon>
        <taxon>Spermatophyta</taxon>
        <taxon>Magnoliopsida</taxon>
        <taxon>eudicotyledons</taxon>
        <taxon>Gunneridae</taxon>
        <taxon>Pentapetalae</taxon>
        <taxon>asterids</taxon>
        <taxon>campanulids</taxon>
        <taxon>Escalloniales</taxon>
        <taxon>Escalloniaceae</taxon>
        <taxon>Escallonia</taxon>
    </lineage>
</organism>
<keyword evidence="11" id="KW-1185">Reference proteome</keyword>
<feature type="region of interest" description="Disordered" evidence="7">
    <location>
        <begin position="565"/>
        <end position="612"/>
    </location>
</feature>
<dbReference type="InterPro" id="IPR001611">
    <property type="entry name" value="Leu-rich_rpt"/>
</dbReference>
<dbReference type="InterPro" id="IPR011009">
    <property type="entry name" value="Kinase-like_dom_sf"/>
</dbReference>
<feature type="transmembrane region" description="Helical" evidence="8">
    <location>
        <begin position="297"/>
        <end position="320"/>
    </location>
</feature>
<evidence type="ECO:0000256" key="1">
    <source>
        <dbReference type="ARBA" id="ARBA00004370"/>
    </source>
</evidence>
<proteinExistence type="predicted"/>
<dbReference type="PROSITE" id="PS50011">
    <property type="entry name" value="PROTEIN_KINASE_DOM"/>
    <property type="match status" value="1"/>
</dbReference>
<keyword evidence="2" id="KW-0433">Leucine-rich repeat</keyword>
<evidence type="ECO:0000256" key="7">
    <source>
        <dbReference type="SAM" id="MobiDB-lite"/>
    </source>
</evidence>